<dbReference type="RefSeq" id="WP_146649287.1">
    <property type="nucleotide sequence ID" value="NZ_CP012333.1"/>
</dbReference>
<evidence type="ECO:0000313" key="2">
    <source>
        <dbReference type="Proteomes" id="UP000064967"/>
    </source>
</evidence>
<proteinExistence type="predicted"/>
<dbReference type="Proteomes" id="UP000064967">
    <property type="component" value="Chromosome"/>
</dbReference>
<organism evidence="1 2">
    <name type="scientific">Labilithrix luteola</name>
    <dbReference type="NCBI Taxonomy" id="1391654"/>
    <lineage>
        <taxon>Bacteria</taxon>
        <taxon>Pseudomonadati</taxon>
        <taxon>Myxococcota</taxon>
        <taxon>Polyangia</taxon>
        <taxon>Polyangiales</taxon>
        <taxon>Labilitrichaceae</taxon>
        <taxon>Labilithrix</taxon>
    </lineage>
</organism>
<gene>
    <name evidence="1" type="ORF">AKJ09_04969</name>
</gene>
<dbReference type="EMBL" id="CP012333">
    <property type="protein sequence ID" value="AKU98305.1"/>
    <property type="molecule type" value="Genomic_DNA"/>
</dbReference>
<evidence type="ECO:0000313" key="1">
    <source>
        <dbReference type="EMBL" id="AKU98305.1"/>
    </source>
</evidence>
<name>A0A0K1PXQ5_9BACT</name>
<dbReference type="STRING" id="1391654.AKJ09_04969"/>
<protein>
    <submittedName>
        <fullName evidence="1">Uncharacterized protein</fullName>
    </submittedName>
</protein>
<reference evidence="1 2" key="1">
    <citation type="submission" date="2015-08" db="EMBL/GenBank/DDBJ databases">
        <authorList>
            <person name="Babu N.S."/>
            <person name="Beckwith C.J."/>
            <person name="Beseler K.G."/>
            <person name="Brison A."/>
            <person name="Carone J.V."/>
            <person name="Caskin T.P."/>
            <person name="Diamond M."/>
            <person name="Durham M.E."/>
            <person name="Foxe J.M."/>
            <person name="Go M."/>
            <person name="Henderson B.A."/>
            <person name="Jones I.B."/>
            <person name="McGettigan J.A."/>
            <person name="Micheletti S.J."/>
            <person name="Nasrallah M.E."/>
            <person name="Ortiz D."/>
            <person name="Piller C.R."/>
            <person name="Privatt S.R."/>
            <person name="Schneider S.L."/>
            <person name="Sharp S."/>
            <person name="Smith T.C."/>
            <person name="Stanton J.D."/>
            <person name="Ullery H.E."/>
            <person name="Wilson R.J."/>
            <person name="Serrano M.G."/>
            <person name="Buck G."/>
            <person name="Lee V."/>
            <person name="Wang Y."/>
            <person name="Carvalho R."/>
            <person name="Voegtly L."/>
            <person name="Shi R."/>
            <person name="Duckworth R."/>
            <person name="Johnson A."/>
            <person name="Loviza R."/>
            <person name="Walstead R."/>
            <person name="Shah Z."/>
            <person name="Kiflezghi M."/>
            <person name="Wade K."/>
            <person name="Ball S.L."/>
            <person name="Bradley K.W."/>
            <person name="Asai D.J."/>
            <person name="Bowman C.A."/>
            <person name="Russell D.A."/>
            <person name="Pope W.H."/>
            <person name="Jacobs-Sera D."/>
            <person name="Hendrix R.W."/>
            <person name="Hatfull G.F."/>
        </authorList>
    </citation>
    <scope>NUCLEOTIDE SEQUENCE [LARGE SCALE GENOMIC DNA]</scope>
    <source>
        <strain evidence="1 2">DSM 27648</strain>
    </source>
</reference>
<keyword evidence="2" id="KW-1185">Reference proteome</keyword>
<dbReference type="OrthoDB" id="9255523at2"/>
<accession>A0A0K1PXQ5</accession>
<sequence>MGDSAFDWNVKVGCTGGPIMLADLQDFPQWTGAIPFRVLRERSDADAARFTGRQTVLHFWGNLGGAGERFVECDSEEEARAKLDGLRVMAKKNCPDVVITEEKGLTHFRDPASGGELRAELEPQSEYDASWQRNYDADAWIHAFGDGARALFWFVGDDLVHIGQSKARSELILLKHTVASSETAAEDNAAARAYVEAASPGEPVAELTLSTSRLVAIWAPIAPEELDGFDAGAAAAATESTKLGVALDKGIGAVLRVEPGRYVVSLGKVEPSKGEQRPWSARWCRLTRATV</sequence>
<dbReference type="AlphaFoldDB" id="A0A0K1PXQ5"/>
<dbReference type="KEGG" id="llu:AKJ09_04969"/>